<feature type="transmembrane region" description="Helical" evidence="8">
    <location>
        <begin position="20"/>
        <end position="40"/>
    </location>
</feature>
<dbReference type="EMBL" id="AQHV01000010">
    <property type="protein sequence ID" value="KKB57074.1"/>
    <property type="molecule type" value="Genomic_DNA"/>
</dbReference>
<evidence type="ECO:0000256" key="7">
    <source>
        <dbReference type="PROSITE-ProRule" id="PRU01360"/>
    </source>
</evidence>
<dbReference type="Gene3D" id="2.40.170.20">
    <property type="entry name" value="TonB-dependent receptor, beta-barrel domain"/>
    <property type="match status" value="1"/>
</dbReference>
<name>A0A0F5JH80_9BACT</name>
<evidence type="ECO:0000256" key="4">
    <source>
        <dbReference type="ARBA" id="ARBA00022692"/>
    </source>
</evidence>
<comment type="similarity">
    <text evidence="7">Belongs to the TonB-dependent receptor family.</text>
</comment>
<evidence type="ECO:0000259" key="9">
    <source>
        <dbReference type="Pfam" id="PF07715"/>
    </source>
</evidence>
<dbReference type="GO" id="GO:0009279">
    <property type="term" value="C:cell outer membrane"/>
    <property type="evidence" value="ECO:0007669"/>
    <property type="project" value="UniProtKB-SubCell"/>
</dbReference>
<dbReference type="SUPFAM" id="SSF49464">
    <property type="entry name" value="Carboxypeptidase regulatory domain-like"/>
    <property type="match status" value="1"/>
</dbReference>
<evidence type="ECO:0000256" key="2">
    <source>
        <dbReference type="ARBA" id="ARBA00022448"/>
    </source>
</evidence>
<evidence type="ECO:0000256" key="6">
    <source>
        <dbReference type="ARBA" id="ARBA00023237"/>
    </source>
</evidence>
<sequence length="1112" mass="125049">MKIKTLLPLFIVHDQHFKEYFRIMRVSLFMLFVCIFQLMATNTEAQNAIMKLETNVISIGQLINQIEKQTDYLVVFRNREVDTERTIRVQEKSGKVISYLKDAFEGTDISYEFTNKYILLSKKNHSDAVNDNQQLNRKITGTVKDNNGEPVIGANVSVKGTTNGTITDVDGNFSLENISDNDIIVISYIGYTSQEIKAGKQTSLKIILKEDTQAIDEVVVVGFGTQKKVNLTGSIGTVKTDEVLKSRPVTNVQELLAGSVPGMVVSKGSGAAGSGASINIRGTSTIGNSSGVLVLIDGMPGNIYTLNPNDIESVSVLKDAASAAIYGSRAANGVVLVTTKTAKATERPTVEFSSNIGIQNPQFKLDFVGSEDFMRLYDQAMINDGKDAIYGEQGIQDLRAGKYVDNKWYKEIYKKNTIINNTHLALSGKERSIAYRFSISNDYQDGNLPNNNYNRLIFKPDMRFQILKNLEAHASLQYTQTNIKNPNGGTTGWQSQAARISPITPIRNSDGSYAAGGAMGGNPIAGVNESGYSKERHKEMMAIFDVTYSPLKDWNIKGNIATYSHNTTTKNRVSTYYLYDEEGNIAKTENRVSSLKETNTYNFRTQLQFTTDYSFKIASDHNFKVLAGYSQEYYKSDGFWASRDNMPFDNVDVLNTGSSNKQNGSADGDGNEYANDVAVQSWFGRLNYDYQGKYLFEASLRADGSSRFAKNHRWGVFPSFSAGWNLHRESFMIETNNWLSELKIRASWGVLGDAEKVGYYPTAQILSYDPKIYAFNDKLVGGAYNNIAVNQNITWEESKYTNIGLDFGLFDQRIKLSADYFINMRDNILYRPPVPSEFGLNAPYSNLLKMKNQGMDIMAGYQDGNGDFHWGIDVNLSYSKNKVLEMGDSERWIENNTVTYLNDRYQLPFGYEAIGLFQSEEEIANSPNQGNVLPGNIKYKDQNGDNIIDGEDRVVLNRKIPLNFGMNLSFGYKDFDFSLNMYGKLNTKKYLQGYEGWAFYLTDNARPMHLDAWNESNPDASYPRLTLTNTSNDYDSRYNSFWLRTADYLKIQNVQVGYTVPQSVLERVNIKYLRVYLSGQNLATITGYDGFDPEGGWYPLARTFSFGFNLQF</sequence>
<dbReference type="HOGENOM" id="CLU_004317_0_2_10"/>
<keyword evidence="2 7" id="KW-0813">Transport</keyword>
<dbReference type="InterPro" id="IPR023997">
    <property type="entry name" value="TonB-dep_OMP_SusC/RagA_CS"/>
</dbReference>
<evidence type="ECO:0000313" key="10">
    <source>
        <dbReference type="EMBL" id="KKB57074.1"/>
    </source>
</evidence>
<dbReference type="FunFam" id="2.60.40.1120:FF:000003">
    <property type="entry name" value="Outer membrane protein Omp121"/>
    <property type="match status" value="1"/>
</dbReference>
<dbReference type="STRING" id="927665.HMPREF1535_01726"/>
<dbReference type="Proteomes" id="UP000033047">
    <property type="component" value="Unassembled WGS sequence"/>
</dbReference>
<keyword evidence="5 7" id="KW-0472">Membrane</keyword>
<dbReference type="PROSITE" id="PS52016">
    <property type="entry name" value="TONB_DEPENDENT_REC_3"/>
    <property type="match status" value="1"/>
</dbReference>
<gene>
    <name evidence="10" type="ORF">HMPREF1535_01726</name>
</gene>
<accession>A0A0F5JH80</accession>
<dbReference type="Pfam" id="PF13715">
    <property type="entry name" value="CarbopepD_reg_2"/>
    <property type="match status" value="1"/>
</dbReference>
<evidence type="ECO:0000256" key="5">
    <source>
        <dbReference type="ARBA" id="ARBA00023136"/>
    </source>
</evidence>
<dbReference type="FunFam" id="2.170.130.10:FF:000003">
    <property type="entry name" value="SusC/RagA family TonB-linked outer membrane protein"/>
    <property type="match status" value="1"/>
</dbReference>
<proteinExistence type="inferred from homology"/>
<dbReference type="Gene3D" id="2.60.40.1120">
    <property type="entry name" value="Carboxypeptidase-like, regulatory domain"/>
    <property type="match status" value="1"/>
</dbReference>
<dbReference type="InterPro" id="IPR008969">
    <property type="entry name" value="CarboxyPept-like_regulatory"/>
</dbReference>
<dbReference type="InterPro" id="IPR037066">
    <property type="entry name" value="Plug_dom_sf"/>
</dbReference>
<dbReference type="InterPro" id="IPR012910">
    <property type="entry name" value="Plug_dom"/>
</dbReference>
<dbReference type="PATRIC" id="fig|927665.4.peg.1765"/>
<dbReference type="NCBIfam" id="TIGR04057">
    <property type="entry name" value="SusC_RagA_signa"/>
    <property type="match status" value="1"/>
</dbReference>
<comment type="caution">
    <text evidence="10">The sequence shown here is derived from an EMBL/GenBank/DDBJ whole genome shotgun (WGS) entry which is preliminary data.</text>
</comment>
<dbReference type="NCBIfam" id="TIGR04056">
    <property type="entry name" value="OMP_RagA_SusC"/>
    <property type="match status" value="1"/>
</dbReference>
<organism evidence="10 11">
    <name type="scientific">Parabacteroides goldsteinii DSM 19448 = WAL 12034</name>
    <dbReference type="NCBI Taxonomy" id="927665"/>
    <lineage>
        <taxon>Bacteria</taxon>
        <taxon>Pseudomonadati</taxon>
        <taxon>Bacteroidota</taxon>
        <taxon>Bacteroidia</taxon>
        <taxon>Bacteroidales</taxon>
        <taxon>Tannerellaceae</taxon>
        <taxon>Parabacteroides</taxon>
    </lineage>
</organism>
<keyword evidence="6 7" id="KW-0998">Cell outer membrane</keyword>
<dbReference type="Pfam" id="PF07715">
    <property type="entry name" value="Plug"/>
    <property type="match status" value="1"/>
</dbReference>
<dbReference type="InterPro" id="IPR039426">
    <property type="entry name" value="TonB-dep_rcpt-like"/>
</dbReference>
<dbReference type="InterPro" id="IPR036942">
    <property type="entry name" value="Beta-barrel_TonB_sf"/>
</dbReference>
<evidence type="ECO:0000256" key="1">
    <source>
        <dbReference type="ARBA" id="ARBA00004571"/>
    </source>
</evidence>
<dbReference type="AlphaFoldDB" id="A0A0F5JH80"/>
<protein>
    <submittedName>
        <fullName evidence="10">SusC/RagA family TonB-linked outer membrane protein</fullName>
    </submittedName>
</protein>
<evidence type="ECO:0000256" key="3">
    <source>
        <dbReference type="ARBA" id="ARBA00022452"/>
    </source>
</evidence>
<keyword evidence="4 7" id="KW-0812">Transmembrane</keyword>
<evidence type="ECO:0000313" key="11">
    <source>
        <dbReference type="Proteomes" id="UP000033047"/>
    </source>
</evidence>
<dbReference type="Gene3D" id="2.170.130.10">
    <property type="entry name" value="TonB-dependent receptor, plug domain"/>
    <property type="match status" value="1"/>
</dbReference>
<feature type="domain" description="TonB-dependent receptor plug" evidence="9">
    <location>
        <begin position="232"/>
        <end position="334"/>
    </location>
</feature>
<keyword evidence="8" id="KW-1133">Transmembrane helix</keyword>
<dbReference type="InterPro" id="IPR023996">
    <property type="entry name" value="TonB-dep_OMP_SusC/RagA"/>
</dbReference>
<dbReference type="SUPFAM" id="SSF56935">
    <property type="entry name" value="Porins"/>
    <property type="match status" value="1"/>
</dbReference>
<keyword evidence="3 7" id="KW-1134">Transmembrane beta strand</keyword>
<evidence type="ECO:0000256" key="8">
    <source>
        <dbReference type="SAM" id="Phobius"/>
    </source>
</evidence>
<reference evidence="10 11" key="1">
    <citation type="submission" date="2013-04" db="EMBL/GenBank/DDBJ databases">
        <title>The Genome Sequence of Parabacteroides goldsteinii DSM 19448.</title>
        <authorList>
            <consortium name="The Broad Institute Genomics Platform"/>
            <person name="Earl A."/>
            <person name="Ward D."/>
            <person name="Feldgarden M."/>
            <person name="Gevers D."/>
            <person name="Martens E."/>
            <person name="Sakamoto M."/>
            <person name="Benno Y."/>
            <person name="Song Y."/>
            <person name="Liu C."/>
            <person name="Lee J."/>
            <person name="Bolanos M."/>
            <person name="Vaisanen M.L."/>
            <person name="Finegold S.M."/>
            <person name="Walker B."/>
            <person name="Young S."/>
            <person name="Zeng Q."/>
            <person name="Gargeya S."/>
            <person name="Fitzgerald M."/>
            <person name="Haas B."/>
            <person name="Abouelleil A."/>
            <person name="Allen A.W."/>
            <person name="Alvarado L."/>
            <person name="Arachchi H.M."/>
            <person name="Berlin A.M."/>
            <person name="Chapman S.B."/>
            <person name="Gainer-Dewar J."/>
            <person name="Goldberg J."/>
            <person name="Griggs A."/>
            <person name="Gujja S."/>
            <person name="Hansen M."/>
            <person name="Howarth C."/>
            <person name="Imamovic A."/>
            <person name="Ireland A."/>
            <person name="Larimer J."/>
            <person name="McCowan C."/>
            <person name="Murphy C."/>
            <person name="Pearson M."/>
            <person name="Poon T.W."/>
            <person name="Priest M."/>
            <person name="Roberts A."/>
            <person name="Saif S."/>
            <person name="Shea T."/>
            <person name="Sisk P."/>
            <person name="Sykes S."/>
            <person name="Wortman J."/>
            <person name="Nusbaum C."/>
            <person name="Birren B."/>
        </authorList>
    </citation>
    <scope>NUCLEOTIDE SEQUENCE [LARGE SCALE GENOMIC DNA]</scope>
    <source>
        <strain evidence="10 11">DSM 19448</strain>
    </source>
</reference>
<comment type="subcellular location">
    <subcellularLocation>
        <location evidence="1 7">Cell outer membrane</location>
        <topology evidence="1 7">Multi-pass membrane protein</topology>
    </subcellularLocation>
</comment>